<sequence>MGATHDVASTENGHGRPKPPDNESMAPFMKMCTTMAEMNVIKLLVEYEVFDAIPDTGDISVDGLSKKCNLDPRLLERFTNFLVVIDVLSSPMSGRVAHTKSSVQYKSNSLTLPYFIHFFDTFLIPAIHWPQFFRSNGFTEPTQANRVPIGLAFGHPEKTSYEVLETMTHKSDMLNRAMAKATEGLPITGMYDFSWVGSAIQSKNLQHRTVIVDVGGGKGQALKAILKENPQVPPSQCVLMDREQVIVEAKQEDDVLLRPVKKVVGNFLCEQPIRGNFDPITPKLFLLTLTYIRLGALIYYIRRVLNDWPDDVCVEILRTIVSACAPDSRILISEQLLFHPLSELTALLDIALINIGGKRRSVGMFQALAIRAGLRVTGVFKDKISDTAVIEMMPAQGITTSS</sequence>
<dbReference type="PIRSF" id="PIRSF005739">
    <property type="entry name" value="O-mtase"/>
    <property type="match status" value="1"/>
</dbReference>
<dbReference type="InterPro" id="IPR036388">
    <property type="entry name" value="WH-like_DNA-bd_sf"/>
</dbReference>
<dbReference type="Pfam" id="PF00891">
    <property type="entry name" value="Methyltransf_2"/>
    <property type="match status" value="2"/>
</dbReference>
<dbReference type="GO" id="GO:0032259">
    <property type="term" value="P:methylation"/>
    <property type="evidence" value="ECO:0007669"/>
    <property type="project" value="UniProtKB-KW"/>
</dbReference>
<organism evidence="6 7">
    <name type="scientific">Aspergillus novofumigatus (strain IBT 16806)</name>
    <dbReference type="NCBI Taxonomy" id="1392255"/>
    <lineage>
        <taxon>Eukaryota</taxon>
        <taxon>Fungi</taxon>
        <taxon>Dikarya</taxon>
        <taxon>Ascomycota</taxon>
        <taxon>Pezizomycotina</taxon>
        <taxon>Eurotiomycetes</taxon>
        <taxon>Eurotiomycetidae</taxon>
        <taxon>Eurotiales</taxon>
        <taxon>Aspergillaceae</taxon>
        <taxon>Aspergillus</taxon>
        <taxon>Aspergillus subgen. Fumigati</taxon>
    </lineage>
</organism>
<dbReference type="SUPFAM" id="SSF46785">
    <property type="entry name" value="Winged helix' DNA-binding domain"/>
    <property type="match status" value="1"/>
</dbReference>
<name>A0A2I1BV91_ASPN1</name>
<dbReference type="PANTHER" id="PTHR43712:SF16">
    <property type="entry name" value="O-METHYLTRANSFERASE ELCB"/>
    <property type="match status" value="1"/>
</dbReference>
<dbReference type="InterPro" id="IPR016461">
    <property type="entry name" value="COMT-like"/>
</dbReference>
<dbReference type="InterPro" id="IPR001077">
    <property type="entry name" value="COMT_C"/>
</dbReference>
<evidence type="ECO:0000259" key="5">
    <source>
        <dbReference type="Pfam" id="PF00891"/>
    </source>
</evidence>
<gene>
    <name evidence="6" type="ORF">P174DRAFT_435419</name>
</gene>
<dbReference type="GO" id="GO:0008171">
    <property type="term" value="F:O-methyltransferase activity"/>
    <property type="evidence" value="ECO:0007669"/>
    <property type="project" value="InterPro"/>
</dbReference>
<dbReference type="RefSeq" id="XP_024677908.1">
    <property type="nucleotide sequence ID" value="XM_024825933.1"/>
</dbReference>
<evidence type="ECO:0000256" key="2">
    <source>
        <dbReference type="ARBA" id="ARBA00022679"/>
    </source>
</evidence>
<dbReference type="InterPro" id="IPR029063">
    <property type="entry name" value="SAM-dependent_MTases_sf"/>
</dbReference>
<dbReference type="GeneID" id="36533258"/>
<evidence type="ECO:0000313" key="6">
    <source>
        <dbReference type="EMBL" id="PKX89313.1"/>
    </source>
</evidence>
<dbReference type="STRING" id="1392255.A0A2I1BV91"/>
<dbReference type="EMBL" id="MSZS01000010">
    <property type="protein sequence ID" value="PKX89313.1"/>
    <property type="molecule type" value="Genomic_DNA"/>
</dbReference>
<evidence type="ECO:0000313" key="7">
    <source>
        <dbReference type="Proteomes" id="UP000234474"/>
    </source>
</evidence>
<feature type="region of interest" description="Disordered" evidence="4">
    <location>
        <begin position="1"/>
        <end position="26"/>
    </location>
</feature>
<dbReference type="GO" id="GO:0044550">
    <property type="term" value="P:secondary metabolite biosynthetic process"/>
    <property type="evidence" value="ECO:0007669"/>
    <property type="project" value="UniProtKB-ARBA"/>
</dbReference>
<dbReference type="Gene3D" id="3.40.50.150">
    <property type="entry name" value="Vaccinia Virus protein VP39"/>
    <property type="match status" value="1"/>
</dbReference>
<keyword evidence="7" id="KW-1185">Reference proteome</keyword>
<dbReference type="VEuPathDB" id="FungiDB:P174DRAFT_435419"/>
<evidence type="ECO:0000256" key="4">
    <source>
        <dbReference type="SAM" id="MobiDB-lite"/>
    </source>
</evidence>
<dbReference type="Gene3D" id="1.10.10.10">
    <property type="entry name" value="Winged helix-like DNA-binding domain superfamily/Winged helix DNA-binding domain"/>
    <property type="match status" value="1"/>
</dbReference>
<dbReference type="SUPFAM" id="SSF53335">
    <property type="entry name" value="S-adenosyl-L-methionine-dependent methyltransferases"/>
    <property type="match status" value="1"/>
</dbReference>
<keyword evidence="1 6" id="KW-0489">Methyltransferase</keyword>
<dbReference type="AlphaFoldDB" id="A0A2I1BV91"/>
<accession>A0A2I1BV91</accession>
<dbReference type="InterPro" id="IPR036390">
    <property type="entry name" value="WH_DNA-bd_sf"/>
</dbReference>
<dbReference type="PROSITE" id="PS51683">
    <property type="entry name" value="SAM_OMT_II"/>
    <property type="match status" value="1"/>
</dbReference>
<feature type="domain" description="O-methyltransferase C-terminal" evidence="5">
    <location>
        <begin position="197"/>
        <end position="268"/>
    </location>
</feature>
<evidence type="ECO:0000256" key="1">
    <source>
        <dbReference type="ARBA" id="ARBA00022603"/>
    </source>
</evidence>
<evidence type="ECO:0000256" key="3">
    <source>
        <dbReference type="ARBA" id="ARBA00022691"/>
    </source>
</evidence>
<dbReference type="PANTHER" id="PTHR43712">
    <property type="entry name" value="PUTATIVE (AFU_ORTHOLOGUE AFUA_4G14580)-RELATED"/>
    <property type="match status" value="1"/>
</dbReference>
<dbReference type="OMA" id="VYDFSWV"/>
<comment type="caution">
    <text evidence="6">The sequence shown here is derived from an EMBL/GenBank/DDBJ whole genome shotgun (WGS) entry which is preliminary data.</text>
</comment>
<dbReference type="OrthoDB" id="1535081at2759"/>
<keyword evidence="3" id="KW-0949">S-adenosyl-L-methionine</keyword>
<protein>
    <submittedName>
        <fullName evidence="6">S-adenosyl-L-methionine-dependent methyltransferase</fullName>
    </submittedName>
</protein>
<dbReference type="Proteomes" id="UP000234474">
    <property type="component" value="Unassembled WGS sequence"/>
</dbReference>
<proteinExistence type="predicted"/>
<reference evidence="7" key="1">
    <citation type="journal article" date="2018" name="Proc. Natl. Acad. Sci. U.S.A.">
        <title>Linking secondary metabolites to gene clusters through genome sequencing of six diverse Aspergillus species.</title>
        <authorList>
            <person name="Kaerboelling I."/>
            <person name="Vesth T.C."/>
            <person name="Frisvad J.C."/>
            <person name="Nybo J.L."/>
            <person name="Theobald S."/>
            <person name="Kuo A."/>
            <person name="Bowyer P."/>
            <person name="Matsuda Y."/>
            <person name="Mondo S."/>
            <person name="Lyhne E.K."/>
            <person name="Kogle M.E."/>
            <person name="Clum A."/>
            <person name="Lipzen A."/>
            <person name="Salamov A."/>
            <person name="Ngan C.Y."/>
            <person name="Daum C."/>
            <person name="Chiniquy J."/>
            <person name="Barry K."/>
            <person name="LaButti K."/>
            <person name="Haridas S."/>
            <person name="Simmons B.A."/>
            <person name="Magnuson J.K."/>
            <person name="Mortensen U.H."/>
            <person name="Larsen T.O."/>
            <person name="Grigoriev I.V."/>
            <person name="Baker S.E."/>
            <person name="Andersen M.R."/>
        </authorList>
    </citation>
    <scope>NUCLEOTIDE SEQUENCE [LARGE SCALE GENOMIC DNA]</scope>
    <source>
        <strain evidence="7">IBT 16806</strain>
    </source>
</reference>
<feature type="domain" description="O-methyltransferase C-terminal" evidence="5">
    <location>
        <begin position="298"/>
        <end position="374"/>
    </location>
</feature>
<keyword evidence="2 6" id="KW-0808">Transferase</keyword>